<dbReference type="Proteomes" id="UP000000768">
    <property type="component" value="Chromosome 3"/>
</dbReference>
<evidence type="ECO:0000256" key="12">
    <source>
        <dbReference type="ARBA" id="ARBA00023239"/>
    </source>
</evidence>
<protein>
    <recommendedName>
        <fullName evidence="4 13">Very-long-chain (3R)-3-hydroxyacyl-CoA dehydratase</fullName>
        <ecNumber evidence="4 13">4.2.1.134</ecNumber>
    </recommendedName>
</protein>
<feature type="transmembrane region" description="Helical" evidence="13">
    <location>
        <begin position="111"/>
        <end position="136"/>
    </location>
</feature>
<evidence type="ECO:0000256" key="13">
    <source>
        <dbReference type="RuleBase" id="RU363109"/>
    </source>
</evidence>
<evidence type="ECO:0000256" key="7">
    <source>
        <dbReference type="ARBA" id="ARBA00022832"/>
    </source>
</evidence>
<comment type="similarity">
    <text evidence="3 13">Belongs to the very long-chain fatty acids dehydratase HACD family.</text>
</comment>
<comment type="function">
    <text evidence="13">Catalyzes the third of the four reactions of the long-chain fatty acids elongation cycle. This endoplasmic reticulum-bound enzymatic process, allows the addition of two carbons to the chain of long- and very long-chain fatty acids/VLCFAs per cycle. This enzyme catalyzes the dehydration of the 3-hydroxyacyl-CoA intermediate into trans-2,3-enoyl-CoA, within each cycle of fatty acid elongation. Thereby, it participates to the production of VLCFAs of different chain lengths that are involved in multiple biological processes as precursors of membrane lipids and lipid mediators.</text>
</comment>
<dbReference type="InterPro" id="IPR007482">
    <property type="entry name" value="Tyr_Pase-like_PTPLA"/>
</dbReference>
<dbReference type="GO" id="GO:0018812">
    <property type="term" value="F:3-hydroxyacyl-CoA dehydratase activity"/>
    <property type="evidence" value="ECO:0000318"/>
    <property type="project" value="GO_Central"/>
</dbReference>
<keyword evidence="6 13" id="KW-0812">Transmembrane</keyword>
<dbReference type="InParanoid" id="A0A1B6Q1S6"/>
<dbReference type="STRING" id="4558.A0A1B6Q1S6"/>
<organism evidence="14 15">
    <name type="scientific">Sorghum bicolor</name>
    <name type="common">Sorghum</name>
    <name type="synonym">Sorghum vulgare</name>
    <dbReference type="NCBI Taxonomy" id="4558"/>
    <lineage>
        <taxon>Eukaryota</taxon>
        <taxon>Viridiplantae</taxon>
        <taxon>Streptophyta</taxon>
        <taxon>Embryophyta</taxon>
        <taxon>Tracheophyta</taxon>
        <taxon>Spermatophyta</taxon>
        <taxon>Magnoliopsida</taxon>
        <taxon>Liliopsida</taxon>
        <taxon>Poales</taxon>
        <taxon>Poaceae</taxon>
        <taxon>PACMAD clade</taxon>
        <taxon>Panicoideae</taxon>
        <taxon>Andropogonodae</taxon>
        <taxon>Andropogoneae</taxon>
        <taxon>Sorghinae</taxon>
        <taxon>Sorghum</taxon>
    </lineage>
</organism>
<keyword evidence="10 13" id="KW-0472">Membrane</keyword>
<evidence type="ECO:0000256" key="5">
    <source>
        <dbReference type="ARBA" id="ARBA00022516"/>
    </source>
</evidence>
<dbReference type="Pfam" id="PF04387">
    <property type="entry name" value="PTPLA"/>
    <property type="match status" value="1"/>
</dbReference>
<evidence type="ECO:0000256" key="11">
    <source>
        <dbReference type="ARBA" id="ARBA00023160"/>
    </source>
</evidence>
<evidence type="ECO:0000256" key="8">
    <source>
        <dbReference type="ARBA" id="ARBA00022989"/>
    </source>
</evidence>
<evidence type="ECO:0000256" key="1">
    <source>
        <dbReference type="ARBA" id="ARBA00004141"/>
    </source>
</evidence>
<keyword evidence="11 13" id="KW-0275">Fatty acid biosynthesis</keyword>
<dbReference type="eggNOG" id="KOG3187">
    <property type="taxonomic scope" value="Eukaryota"/>
</dbReference>
<keyword evidence="7 13" id="KW-0276">Fatty acid metabolism</keyword>
<accession>A0A1B6Q1S6</accession>
<feature type="transmembrane region" description="Helical" evidence="13">
    <location>
        <begin position="174"/>
        <end position="193"/>
    </location>
</feature>
<proteinExistence type="inferred from homology"/>
<dbReference type="GO" id="GO:0030497">
    <property type="term" value="P:fatty acid elongation"/>
    <property type="evidence" value="ECO:0000318"/>
    <property type="project" value="GO_Central"/>
</dbReference>
<keyword evidence="15" id="KW-1185">Reference proteome</keyword>
<dbReference type="Gramene" id="KXG31877">
    <property type="protein sequence ID" value="KXG31877"/>
    <property type="gene ID" value="SORBI_3003G071100"/>
</dbReference>
<gene>
    <name evidence="14" type="ORF">SORBI_3003G071100</name>
</gene>
<evidence type="ECO:0000313" key="14">
    <source>
        <dbReference type="EMBL" id="KXG31877.2"/>
    </source>
</evidence>
<evidence type="ECO:0000256" key="6">
    <source>
        <dbReference type="ARBA" id="ARBA00022692"/>
    </source>
</evidence>
<name>A0A1B6Q1S6_SORBI</name>
<dbReference type="GO" id="GO:0005789">
    <property type="term" value="C:endoplasmic reticulum membrane"/>
    <property type="evidence" value="ECO:0000318"/>
    <property type="project" value="GO_Central"/>
</dbReference>
<comment type="subcellular location">
    <subcellularLocation>
        <location evidence="13">Endoplasmic reticulum membrane</location>
        <topology evidence="13">Multi-pass membrane protein</topology>
    </subcellularLocation>
    <subcellularLocation>
        <location evidence="1">Membrane</location>
        <topology evidence="1">Multi-pass membrane protein</topology>
    </subcellularLocation>
</comment>
<sequence length="210" mass="23476">MAGADGSAVRRLYLSVYNWVTFFGWLEVLYHGTLALLGGGHEAVYAAVKLPLLFSQTAAIAETQSHVLVASLVLSWSITEGILYCCGLQVIRYSFFGLKEAFGITPFWLLWLRYSTFTLLYPIGLISEVGLIFVAMPHMKVSELEEASDHVAQAQLGNQFDLYLGDNFNLQGRSFYICAALTSLYIPGFPYLYRYMLAQRKKVLSKAKTA</sequence>
<dbReference type="EC" id="4.2.1.134" evidence="4 13"/>
<dbReference type="PANTHER" id="PTHR11035:SF37">
    <property type="entry name" value="VERY-LONG-CHAIN (3R)-3-HYDROXYACYL-COA DEHYDRATASE"/>
    <property type="match status" value="1"/>
</dbReference>
<dbReference type="GO" id="GO:0042761">
    <property type="term" value="P:very long-chain fatty acid biosynthetic process"/>
    <property type="evidence" value="ECO:0000318"/>
    <property type="project" value="GO_Central"/>
</dbReference>
<comment type="catalytic activity">
    <reaction evidence="13">
        <text>a very-long-chain (3R)-3-hydroxyacyl-CoA = a very-long-chain (2E)-enoyl-CoA + H2O</text>
        <dbReference type="Rhea" id="RHEA:45812"/>
        <dbReference type="ChEBI" id="CHEBI:15377"/>
        <dbReference type="ChEBI" id="CHEBI:83728"/>
        <dbReference type="ChEBI" id="CHEBI:85440"/>
        <dbReference type="EC" id="4.2.1.134"/>
    </reaction>
</comment>
<dbReference type="EMBL" id="CM000762">
    <property type="protein sequence ID" value="KXG31877.2"/>
    <property type="molecule type" value="Genomic_DNA"/>
</dbReference>
<dbReference type="PANTHER" id="PTHR11035">
    <property type="entry name" value="VERY-LONG-CHAIN (3R)-3-HYDROXYACYL-COA DEHYDRATASE"/>
    <property type="match status" value="1"/>
</dbReference>
<comment type="caution">
    <text evidence="13">Lacks conserved residue(s) required for the propagation of feature annotation.</text>
</comment>
<keyword evidence="13" id="KW-0256">Endoplasmic reticulum</keyword>
<reference evidence="15" key="2">
    <citation type="journal article" date="2018" name="Plant J.">
        <title>The Sorghum bicolor reference genome: improved assembly, gene annotations, a transcriptome atlas, and signatures of genome organization.</title>
        <authorList>
            <person name="McCormick R.F."/>
            <person name="Truong S.K."/>
            <person name="Sreedasyam A."/>
            <person name="Jenkins J."/>
            <person name="Shu S."/>
            <person name="Sims D."/>
            <person name="Kennedy M."/>
            <person name="Amirebrahimi M."/>
            <person name="Weers B.D."/>
            <person name="McKinley B."/>
            <person name="Mattison A."/>
            <person name="Morishige D.T."/>
            <person name="Grimwood J."/>
            <person name="Schmutz J."/>
            <person name="Mullet J.E."/>
        </authorList>
    </citation>
    <scope>NUCLEOTIDE SEQUENCE [LARGE SCALE GENOMIC DNA]</scope>
    <source>
        <strain evidence="15">cv. BTx623</strain>
    </source>
</reference>
<dbReference type="GO" id="GO:0030148">
    <property type="term" value="P:sphingolipid biosynthetic process"/>
    <property type="evidence" value="ECO:0000318"/>
    <property type="project" value="GO_Central"/>
</dbReference>
<evidence type="ECO:0000256" key="4">
    <source>
        <dbReference type="ARBA" id="ARBA00013122"/>
    </source>
</evidence>
<feature type="transmembrane region" description="Helical" evidence="13">
    <location>
        <begin position="16"/>
        <end position="37"/>
    </location>
</feature>
<dbReference type="GO" id="GO:0102158">
    <property type="term" value="F:very-long-chain (3R)-3-hydroxyacyl-CoA dehydratase activity"/>
    <property type="evidence" value="ECO:0007669"/>
    <property type="project" value="UniProtKB-EC"/>
</dbReference>
<keyword evidence="8 13" id="KW-1133">Transmembrane helix</keyword>
<comment type="pathway">
    <text evidence="2 13">Lipid metabolism; fatty acid biosynthesis.</text>
</comment>
<keyword evidence="9 13" id="KW-0443">Lipid metabolism</keyword>
<keyword evidence="12 13" id="KW-0456">Lyase</keyword>
<reference evidence="14 15" key="1">
    <citation type="journal article" date="2009" name="Nature">
        <title>The Sorghum bicolor genome and the diversification of grasses.</title>
        <authorList>
            <person name="Paterson A.H."/>
            <person name="Bowers J.E."/>
            <person name="Bruggmann R."/>
            <person name="Dubchak I."/>
            <person name="Grimwood J."/>
            <person name="Gundlach H."/>
            <person name="Haberer G."/>
            <person name="Hellsten U."/>
            <person name="Mitros T."/>
            <person name="Poliakov A."/>
            <person name="Schmutz J."/>
            <person name="Spannagl M."/>
            <person name="Tang H."/>
            <person name="Wang X."/>
            <person name="Wicker T."/>
            <person name="Bharti A.K."/>
            <person name="Chapman J."/>
            <person name="Feltus F.A."/>
            <person name="Gowik U."/>
            <person name="Grigoriev I.V."/>
            <person name="Lyons E."/>
            <person name="Maher C.A."/>
            <person name="Martis M."/>
            <person name="Narechania A."/>
            <person name="Otillar R.P."/>
            <person name="Penning B.W."/>
            <person name="Salamov A.A."/>
            <person name="Wang Y."/>
            <person name="Zhang L."/>
            <person name="Carpita N.C."/>
            <person name="Freeling M."/>
            <person name="Gingle A.R."/>
            <person name="Hash C.T."/>
            <person name="Keller B."/>
            <person name="Klein P."/>
            <person name="Kresovich S."/>
            <person name="McCann M.C."/>
            <person name="Ming R."/>
            <person name="Peterson D.G."/>
            <person name="Mehboob-ur-Rahman"/>
            <person name="Ware D."/>
            <person name="Westhoff P."/>
            <person name="Mayer K.F."/>
            <person name="Messing J."/>
            <person name="Rokhsar D.S."/>
        </authorList>
    </citation>
    <scope>NUCLEOTIDE SEQUENCE [LARGE SCALE GENOMIC DNA]</scope>
    <source>
        <strain evidence="15">cv. BTx623</strain>
    </source>
</reference>
<evidence type="ECO:0000256" key="3">
    <source>
        <dbReference type="ARBA" id="ARBA00007811"/>
    </source>
</evidence>
<evidence type="ECO:0000313" key="15">
    <source>
        <dbReference type="Proteomes" id="UP000000768"/>
    </source>
</evidence>
<dbReference type="AlphaFoldDB" id="A0A1B6Q1S6"/>
<evidence type="ECO:0000256" key="2">
    <source>
        <dbReference type="ARBA" id="ARBA00005194"/>
    </source>
</evidence>
<dbReference type="UniPathway" id="UPA00094"/>
<dbReference type="OMA" id="KYYLMMP"/>
<evidence type="ECO:0000256" key="10">
    <source>
        <dbReference type="ARBA" id="ARBA00023136"/>
    </source>
</evidence>
<evidence type="ECO:0000256" key="9">
    <source>
        <dbReference type="ARBA" id="ARBA00023098"/>
    </source>
</evidence>
<keyword evidence="5 13" id="KW-0444">Lipid biosynthesis</keyword>